<keyword evidence="10" id="KW-1185">Reference proteome</keyword>
<dbReference type="Pfam" id="PF02784">
    <property type="entry name" value="Orn_Arg_deC_N"/>
    <property type="match status" value="1"/>
</dbReference>
<comment type="catalytic activity">
    <reaction evidence="7">
        <text>meso-2,6-diaminopimelate + H(+) = L-lysine + CO2</text>
        <dbReference type="Rhea" id="RHEA:15101"/>
        <dbReference type="ChEBI" id="CHEBI:15378"/>
        <dbReference type="ChEBI" id="CHEBI:16526"/>
        <dbReference type="ChEBI" id="CHEBI:32551"/>
        <dbReference type="ChEBI" id="CHEBI:57791"/>
        <dbReference type="EC" id="4.1.1.20"/>
    </reaction>
</comment>
<dbReference type="Gene3D" id="3.20.20.10">
    <property type="entry name" value="Alanine racemase"/>
    <property type="match status" value="1"/>
</dbReference>
<dbReference type="RefSeq" id="WP_220590211.1">
    <property type="nucleotide sequence ID" value="NZ_RKLQ01000007.1"/>
</dbReference>
<dbReference type="PANTHER" id="PTHR43727">
    <property type="entry name" value="DIAMINOPIMELATE DECARBOXYLASE"/>
    <property type="match status" value="1"/>
</dbReference>
<dbReference type="Gene3D" id="2.40.37.10">
    <property type="entry name" value="Lyase, Ornithine Decarboxylase, Chain A, domain 1"/>
    <property type="match status" value="1"/>
</dbReference>
<gene>
    <name evidence="9" type="primary">lysA</name>
    <name evidence="9" type="ORF">EGD98_20425</name>
</gene>
<evidence type="ECO:0000313" key="9">
    <source>
        <dbReference type="EMBL" id="MBX0306016.1"/>
    </source>
</evidence>
<dbReference type="SUPFAM" id="SSF51419">
    <property type="entry name" value="PLP-binding barrel"/>
    <property type="match status" value="1"/>
</dbReference>
<dbReference type="EC" id="4.1.1.20" evidence="5 7"/>
<evidence type="ECO:0000256" key="7">
    <source>
        <dbReference type="RuleBase" id="RU003738"/>
    </source>
</evidence>
<evidence type="ECO:0000256" key="6">
    <source>
        <dbReference type="PIRSR" id="PIRSR600183-50"/>
    </source>
</evidence>
<feature type="modified residue" description="N6-(pyridoxal phosphate)lysine" evidence="6">
    <location>
        <position position="60"/>
    </location>
</feature>
<dbReference type="InterPro" id="IPR009006">
    <property type="entry name" value="Ala_racemase/Decarboxylase_C"/>
</dbReference>
<dbReference type="PANTHER" id="PTHR43727:SF3">
    <property type="entry name" value="GROUP IV DECARBOXYLASE"/>
    <property type="match status" value="1"/>
</dbReference>
<evidence type="ECO:0000256" key="2">
    <source>
        <dbReference type="ARBA" id="ARBA00022793"/>
    </source>
</evidence>
<feature type="active site" description="Proton donor" evidence="6">
    <location>
        <position position="346"/>
    </location>
</feature>
<comment type="pathway">
    <text evidence="7">Amino-acid biosynthesis; L-lysine biosynthesis via DAP pathway; L-lysine from DL-2,6-diaminopimelate: step 1/1.</text>
</comment>
<keyword evidence="2 7" id="KW-0210">Decarboxylase</keyword>
<dbReference type="PRINTS" id="PR01181">
    <property type="entry name" value="DAPDCRBXLASE"/>
</dbReference>
<feature type="domain" description="Orn/DAP/Arg decarboxylase 2 N-terminal" evidence="8">
    <location>
        <begin position="33"/>
        <end position="287"/>
    </location>
</feature>
<dbReference type="EMBL" id="RKLQ01000007">
    <property type="protein sequence ID" value="MBX0306016.1"/>
    <property type="molecule type" value="Genomic_DNA"/>
</dbReference>
<dbReference type="Proteomes" id="UP000783863">
    <property type="component" value="Unassembled WGS sequence"/>
</dbReference>
<reference evidence="9" key="1">
    <citation type="submission" date="2021-06" db="EMBL/GenBank/DDBJ databases">
        <title>Halomicroarcula sp. F24A a new haloarchaeum isolated from saline soil.</title>
        <authorList>
            <person name="Duran-Viseras A."/>
            <person name="Sanchez-Porro C."/>
            <person name="Ventosa A."/>
        </authorList>
    </citation>
    <scope>NUCLEOTIDE SEQUENCE</scope>
    <source>
        <strain evidence="9">F24A</strain>
    </source>
</reference>
<evidence type="ECO:0000313" key="10">
    <source>
        <dbReference type="Proteomes" id="UP000783863"/>
    </source>
</evidence>
<keyword evidence="7" id="KW-0028">Amino-acid biosynthesis</keyword>
<keyword evidence="4 7" id="KW-0456">Lyase</keyword>
<dbReference type="InterPro" id="IPR000183">
    <property type="entry name" value="Orn/DAP/Arg_de-COase"/>
</dbReference>
<comment type="cofactor">
    <cofactor evidence="1 6 7">
        <name>pyridoxal 5'-phosphate</name>
        <dbReference type="ChEBI" id="CHEBI:597326"/>
    </cofactor>
</comment>
<protein>
    <recommendedName>
        <fullName evidence="5 7">Diaminopimelate decarboxylase</fullName>
        <ecNumber evidence="5 7">4.1.1.20</ecNumber>
    </recommendedName>
</protein>
<dbReference type="FunFam" id="3.20.20.10:FF:000003">
    <property type="entry name" value="Diaminopimelate decarboxylase"/>
    <property type="match status" value="1"/>
</dbReference>
<dbReference type="PRINTS" id="PR01179">
    <property type="entry name" value="ODADCRBXLASE"/>
</dbReference>
<evidence type="ECO:0000256" key="3">
    <source>
        <dbReference type="ARBA" id="ARBA00022898"/>
    </source>
</evidence>
<sequence>MSRTIAERKERLAKHADEVAESVGTPALIFFEADVRRQYDRLRSALDAHYPDSTVHVAVKANLVPGLLGLLADRGANAEAYANCEFEVARRADFDPADILLTGMNRDESTVRRILQAGTSQILVDNISELRSLASVSRDLGIQCDVLLRVNPAVDIPTHPAITTGDRGSKFGMSVASGSALEAVRRTVDADGLRLHGLHCHLGSQIDSVEPYKVATQSLMDFVAEVRKETDETVDVLDIGGGFPIQYRESVPDIEAYAAAIGNEITAACTREGLDPVELYLEPGRYLLGPCGTLLGSVGVLKETPERRFAVLDAGTNTVLTRQEVPIYSPDADGEERTYAVVGPLCYSADVFDENVTLQRLAEGDLVAIDKVGAYTVGREMHLNGAPRPPIVIIGDDGHRRVVREREACEDVIPGVNG</sequence>
<accession>A0A8J7YMJ1</accession>
<dbReference type="AlphaFoldDB" id="A0A8J7YMJ1"/>
<dbReference type="UniPathway" id="UPA00034">
    <property type="reaction ID" value="UER00027"/>
</dbReference>
<dbReference type="NCBIfam" id="TIGR01048">
    <property type="entry name" value="lysA"/>
    <property type="match status" value="1"/>
</dbReference>
<dbReference type="InterPro" id="IPR029066">
    <property type="entry name" value="PLP-binding_barrel"/>
</dbReference>
<evidence type="ECO:0000259" key="8">
    <source>
        <dbReference type="Pfam" id="PF02784"/>
    </source>
</evidence>
<comment type="caution">
    <text evidence="9">The sequence shown here is derived from an EMBL/GenBank/DDBJ whole genome shotgun (WGS) entry which is preliminary data.</text>
</comment>
<dbReference type="GO" id="GO:0009089">
    <property type="term" value="P:lysine biosynthetic process via diaminopimelate"/>
    <property type="evidence" value="ECO:0007669"/>
    <property type="project" value="UniProtKB-UniRule"/>
</dbReference>
<keyword evidence="7" id="KW-0457">Lysine biosynthesis</keyword>
<dbReference type="GO" id="GO:0008836">
    <property type="term" value="F:diaminopimelate decarboxylase activity"/>
    <property type="evidence" value="ECO:0007669"/>
    <property type="project" value="UniProtKB-UniRule"/>
</dbReference>
<name>A0A8J7YMJ1_9EURY</name>
<evidence type="ECO:0000256" key="4">
    <source>
        <dbReference type="ARBA" id="ARBA00023239"/>
    </source>
</evidence>
<proteinExistence type="predicted"/>
<dbReference type="InterPro" id="IPR022644">
    <property type="entry name" value="De-COase2_N"/>
</dbReference>
<dbReference type="SUPFAM" id="SSF50621">
    <property type="entry name" value="Alanine racemase C-terminal domain-like"/>
    <property type="match status" value="1"/>
</dbReference>
<dbReference type="InterPro" id="IPR002986">
    <property type="entry name" value="DAP_deCOOHase_LysA"/>
</dbReference>
<organism evidence="9 10">
    <name type="scientific">Haloarcula salinisoli</name>
    <dbReference type="NCBI Taxonomy" id="2487746"/>
    <lineage>
        <taxon>Archaea</taxon>
        <taxon>Methanobacteriati</taxon>
        <taxon>Methanobacteriota</taxon>
        <taxon>Stenosarchaea group</taxon>
        <taxon>Halobacteria</taxon>
        <taxon>Halobacteriales</taxon>
        <taxon>Haloarculaceae</taxon>
        <taxon>Haloarcula</taxon>
    </lineage>
</organism>
<keyword evidence="3 6" id="KW-0663">Pyridoxal phosphate</keyword>
<evidence type="ECO:0000256" key="5">
    <source>
        <dbReference type="NCBIfam" id="TIGR01048"/>
    </source>
</evidence>
<evidence type="ECO:0000256" key="1">
    <source>
        <dbReference type="ARBA" id="ARBA00001933"/>
    </source>
</evidence>
<dbReference type="CDD" id="cd06828">
    <property type="entry name" value="PLPDE_III_DapDC"/>
    <property type="match status" value="1"/>
</dbReference>